<evidence type="ECO:0000256" key="3">
    <source>
        <dbReference type="ARBA" id="ARBA00022679"/>
    </source>
</evidence>
<dbReference type="Pfam" id="PF02397">
    <property type="entry name" value="Bac_transf"/>
    <property type="match status" value="1"/>
</dbReference>
<feature type="transmembrane region" description="Helical" evidence="7">
    <location>
        <begin position="114"/>
        <end position="137"/>
    </location>
</feature>
<dbReference type="EMBL" id="FUZI01000001">
    <property type="protein sequence ID" value="SKC30655.1"/>
    <property type="molecule type" value="Genomic_DNA"/>
</dbReference>
<accession>A0A1T5HV07</accession>
<evidence type="ECO:0000256" key="2">
    <source>
        <dbReference type="ARBA" id="ARBA00006464"/>
    </source>
</evidence>
<dbReference type="InterPro" id="IPR003362">
    <property type="entry name" value="Bact_transf"/>
</dbReference>
<evidence type="ECO:0000256" key="5">
    <source>
        <dbReference type="ARBA" id="ARBA00022989"/>
    </source>
</evidence>
<evidence type="ECO:0000313" key="9">
    <source>
        <dbReference type="EMBL" id="SKC30655.1"/>
    </source>
</evidence>
<keyword evidence="4 7" id="KW-0812">Transmembrane</keyword>
<name>A0A1T5HV07_9GAMM</name>
<sequence length="470" mass="53394">MKIQAIKIADDGYAVLIKASDFILLNITLTFLISLHGVSETAIGLAASFLFSVIFLLIGEYSGLYKKYVRQDYSYTVLKTLFTFLLSFLIWRMLCQQLNSFEGSNDTHLNTAIVWQWIFLSVSCVIIVKCLVIYIISEFLKRNSHVRRIAILGMTKGGIAIEHALRKDIRYQKFEISYFDDRNVSRFGYLSKSELHGNVDQLVQLAKSGEIDEVYIALPMVAKSRIQNYLKLLSDTIVETYIVPDLYTYDLNVSQIRTIGNVQTFSVFGSPFEGMGAVLKRIEDIIISSVIILLISPVLIAVAIGVKRSSPGPVLFKQDRYGLGGKKIRVWKFRSMGVMENDAVVTQATKNDPRVTKFGAFIRRTSLDELPQFFNVLQGSMSIVGPRPHAVAHNEEYRVLVDKYMLRHKVKPGITGLAQIKGFRGETDTLDKMEMRVKYDLQYIQKWSLSLDLKIIFLTIFKGFVSETAY</sequence>
<dbReference type="GO" id="GO:0016020">
    <property type="term" value="C:membrane"/>
    <property type="evidence" value="ECO:0007669"/>
    <property type="project" value="UniProtKB-SubCell"/>
</dbReference>
<dbReference type="Proteomes" id="UP000189966">
    <property type="component" value="Unassembled WGS sequence"/>
</dbReference>
<protein>
    <submittedName>
        <fullName evidence="9">UDP-glucose:undecaprenyl-phosphate glucose-1-phosphate transferase</fullName>
        <ecNumber evidence="9">2.7.8.31</ecNumber>
    </submittedName>
</protein>
<dbReference type="InterPro" id="IPR017473">
    <property type="entry name" value="Undecaprenyl-P_gluc_Ptfrase"/>
</dbReference>
<evidence type="ECO:0000256" key="7">
    <source>
        <dbReference type="SAM" id="Phobius"/>
    </source>
</evidence>
<proteinExistence type="inferred from homology"/>
<dbReference type="Pfam" id="PF13727">
    <property type="entry name" value="CoA_binding_3"/>
    <property type="match status" value="1"/>
</dbReference>
<feature type="transmembrane region" description="Helical" evidence="7">
    <location>
        <begin position="73"/>
        <end position="94"/>
    </location>
</feature>
<feature type="transmembrane region" description="Helical" evidence="7">
    <location>
        <begin position="12"/>
        <end position="35"/>
    </location>
</feature>
<evidence type="ECO:0000256" key="4">
    <source>
        <dbReference type="ARBA" id="ARBA00022692"/>
    </source>
</evidence>
<feature type="transmembrane region" description="Helical" evidence="7">
    <location>
        <begin position="41"/>
        <end position="61"/>
    </location>
</feature>
<dbReference type="SUPFAM" id="SSF51735">
    <property type="entry name" value="NAD(P)-binding Rossmann-fold domains"/>
    <property type="match status" value="1"/>
</dbReference>
<dbReference type="GO" id="GO:0009242">
    <property type="term" value="P:colanic acid biosynthetic process"/>
    <property type="evidence" value="ECO:0007669"/>
    <property type="project" value="TreeGrafter"/>
</dbReference>
<dbReference type="InterPro" id="IPR036291">
    <property type="entry name" value="NAD(P)-bd_dom_sf"/>
</dbReference>
<dbReference type="GO" id="GO:0089702">
    <property type="term" value="F:undecaprenyl-phosphate glucose phosphotransferase activity"/>
    <property type="evidence" value="ECO:0007669"/>
    <property type="project" value="UniProtKB-EC"/>
</dbReference>
<feature type="transmembrane region" description="Helical" evidence="7">
    <location>
        <begin position="285"/>
        <end position="306"/>
    </location>
</feature>
<dbReference type="RefSeq" id="WP_080155529.1">
    <property type="nucleotide sequence ID" value="NZ_FUZI01000001.1"/>
</dbReference>
<feature type="domain" description="Bacterial sugar transferase" evidence="8">
    <location>
        <begin position="280"/>
        <end position="463"/>
    </location>
</feature>
<dbReference type="OrthoDB" id="9808602at2"/>
<reference evidence="9 10" key="1">
    <citation type="submission" date="2017-02" db="EMBL/GenBank/DDBJ databases">
        <authorList>
            <person name="Peterson S.W."/>
        </authorList>
    </citation>
    <scope>NUCLEOTIDE SEQUENCE [LARGE SCALE GENOMIC DNA]</scope>
    <source>
        <strain evidence="10">type strain: NCCB 100098</strain>
    </source>
</reference>
<keyword evidence="5 7" id="KW-1133">Transmembrane helix</keyword>
<dbReference type="NCBIfam" id="TIGR03025">
    <property type="entry name" value="EPS_sugtrans"/>
    <property type="match status" value="1"/>
</dbReference>
<gene>
    <name evidence="9" type="primary">wcaJ</name>
    <name evidence="9" type="ORF">CZ809_00131</name>
</gene>
<comment type="subcellular location">
    <subcellularLocation>
        <location evidence="1">Membrane</location>
        <topology evidence="1">Multi-pass membrane protein</topology>
    </subcellularLocation>
</comment>
<organism evidence="9 10">
    <name type="scientific">Photobacterium piscicola</name>
    <dbReference type="NCBI Taxonomy" id="1378299"/>
    <lineage>
        <taxon>Bacteria</taxon>
        <taxon>Pseudomonadati</taxon>
        <taxon>Pseudomonadota</taxon>
        <taxon>Gammaproteobacteria</taxon>
        <taxon>Vibrionales</taxon>
        <taxon>Vibrionaceae</taxon>
        <taxon>Photobacterium</taxon>
    </lineage>
</organism>
<dbReference type="InterPro" id="IPR017475">
    <property type="entry name" value="EPS_sugar_tfrase"/>
</dbReference>
<dbReference type="Gene3D" id="3.40.50.720">
    <property type="entry name" value="NAD(P)-binding Rossmann-like Domain"/>
    <property type="match status" value="1"/>
</dbReference>
<evidence type="ECO:0000256" key="6">
    <source>
        <dbReference type="ARBA" id="ARBA00023136"/>
    </source>
</evidence>
<evidence type="ECO:0000259" key="8">
    <source>
        <dbReference type="Pfam" id="PF02397"/>
    </source>
</evidence>
<evidence type="ECO:0000256" key="1">
    <source>
        <dbReference type="ARBA" id="ARBA00004141"/>
    </source>
</evidence>
<keyword evidence="3 9" id="KW-0808">Transferase</keyword>
<dbReference type="NCBIfam" id="TIGR03023">
    <property type="entry name" value="WcaJ_sugtrans"/>
    <property type="match status" value="1"/>
</dbReference>
<dbReference type="AlphaFoldDB" id="A0A1T5HV07"/>
<evidence type="ECO:0000313" key="10">
    <source>
        <dbReference type="Proteomes" id="UP000189966"/>
    </source>
</evidence>
<dbReference type="PANTHER" id="PTHR30576">
    <property type="entry name" value="COLANIC BIOSYNTHESIS UDP-GLUCOSE LIPID CARRIER TRANSFERASE"/>
    <property type="match status" value="1"/>
</dbReference>
<keyword evidence="6 7" id="KW-0472">Membrane</keyword>
<dbReference type="PANTHER" id="PTHR30576:SF21">
    <property type="entry name" value="UDP-GLUCOSE:UNDECAPRENYL-PHOSPHATE GLUCOSE-1-PHOSPHATE TRANSFERASE"/>
    <property type="match status" value="1"/>
</dbReference>
<comment type="similarity">
    <text evidence="2">Belongs to the bacterial sugar transferase family.</text>
</comment>
<dbReference type="EC" id="2.7.8.31" evidence="9"/>